<keyword evidence="7" id="KW-0472">Membrane</keyword>
<proteinExistence type="inferred from homology"/>
<accession>C5L3M4</accession>
<dbReference type="GO" id="GO:0005829">
    <property type="term" value="C:cytosol"/>
    <property type="evidence" value="ECO:0007669"/>
    <property type="project" value="TreeGrafter"/>
</dbReference>
<dbReference type="Gene3D" id="1.10.8.60">
    <property type="match status" value="1"/>
</dbReference>
<dbReference type="FunFam" id="3.40.50.300:FF:001025">
    <property type="entry name" value="ATPase family, AAA domain-containing 2B"/>
    <property type="match status" value="1"/>
</dbReference>
<dbReference type="InterPro" id="IPR050168">
    <property type="entry name" value="AAA_ATPase_domain"/>
</dbReference>
<dbReference type="PANTHER" id="PTHR23077:SF12">
    <property type="entry name" value="PEROXISOMAL ATPASE PEX1"/>
    <property type="match status" value="1"/>
</dbReference>
<dbReference type="InterPro" id="IPR003593">
    <property type="entry name" value="AAA+_ATPase"/>
</dbReference>
<dbReference type="EMBL" id="GG678922">
    <property type="protein sequence ID" value="EER08603.1"/>
    <property type="molecule type" value="Genomic_DNA"/>
</dbReference>
<dbReference type="Gene3D" id="3.10.330.10">
    <property type="match status" value="1"/>
</dbReference>
<dbReference type="PANTHER" id="PTHR23077">
    <property type="entry name" value="AAA-FAMILY ATPASE"/>
    <property type="match status" value="1"/>
</dbReference>
<dbReference type="PROSITE" id="PS00674">
    <property type="entry name" value="AAA"/>
    <property type="match status" value="1"/>
</dbReference>
<evidence type="ECO:0000256" key="7">
    <source>
        <dbReference type="ARBA" id="ARBA00023136"/>
    </source>
</evidence>
<dbReference type="GeneID" id="9042442"/>
<dbReference type="Gene3D" id="3.40.50.300">
    <property type="entry name" value="P-loop containing nucleotide triphosphate hydrolases"/>
    <property type="match status" value="2"/>
</dbReference>
<comment type="similarity">
    <text evidence="2">Belongs to the AAA ATPase family.</text>
</comment>
<evidence type="ECO:0000256" key="1">
    <source>
        <dbReference type="ARBA" id="ARBA00004370"/>
    </source>
</evidence>
<evidence type="ECO:0000256" key="6">
    <source>
        <dbReference type="ARBA" id="ARBA00023054"/>
    </source>
</evidence>
<dbReference type="Pfam" id="PF00004">
    <property type="entry name" value="AAA"/>
    <property type="match status" value="2"/>
</dbReference>
<dbReference type="InParanoid" id="C5L3M4"/>
<dbReference type="RefSeq" id="XP_002776787.1">
    <property type="nucleotide sequence ID" value="XM_002776741.1"/>
</dbReference>
<dbReference type="Proteomes" id="UP000007800">
    <property type="component" value="Unassembled WGS sequence"/>
</dbReference>
<dbReference type="OrthoDB" id="424456at2759"/>
<keyword evidence="5" id="KW-0067">ATP-binding</keyword>
<name>C5L3M4_PERM5</name>
<feature type="region of interest" description="Disordered" evidence="10">
    <location>
        <begin position="918"/>
        <end position="951"/>
    </location>
</feature>
<evidence type="ECO:0000256" key="3">
    <source>
        <dbReference type="ARBA" id="ARBA00022741"/>
    </source>
</evidence>
<evidence type="ECO:0000313" key="13">
    <source>
        <dbReference type="Proteomes" id="UP000007800"/>
    </source>
</evidence>
<evidence type="ECO:0000256" key="8">
    <source>
        <dbReference type="ARBA" id="ARBA00032509"/>
    </source>
</evidence>
<keyword evidence="4" id="KW-0378">Hydrolase</keyword>
<dbReference type="GO" id="GO:0016558">
    <property type="term" value="P:protein import into peroxisome matrix"/>
    <property type="evidence" value="ECO:0007669"/>
    <property type="project" value="TreeGrafter"/>
</dbReference>
<feature type="domain" description="AAA+ ATPase" evidence="11">
    <location>
        <begin position="449"/>
        <end position="567"/>
    </location>
</feature>
<dbReference type="SUPFAM" id="SSF54585">
    <property type="entry name" value="Cdc48 domain 2-like"/>
    <property type="match status" value="1"/>
</dbReference>
<evidence type="ECO:0000256" key="9">
    <source>
        <dbReference type="ARBA" id="ARBA00034532"/>
    </source>
</evidence>
<evidence type="ECO:0000256" key="2">
    <source>
        <dbReference type="ARBA" id="ARBA00006914"/>
    </source>
</evidence>
<dbReference type="InterPro" id="IPR015342">
    <property type="entry name" value="PEX1-N_C-lobe"/>
</dbReference>
<evidence type="ECO:0000256" key="4">
    <source>
        <dbReference type="ARBA" id="ARBA00022801"/>
    </source>
</evidence>
<comment type="subcellular location">
    <subcellularLocation>
        <location evidence="1">Membrane</location>
    </subcellularLocation>
</comment>
<dbReference type="InterPro" id="IPR003960">
    <property type="entry name" value="ATPase_AAA_CS"/>
</dbReference>
<dbReference type="Pfam" id="PF09262">
    <property type="entry name" value="PEX-1N"/>
    <property type="match status" value="1"/>
</dbReference>
<dbReference type="GO" id="GO:0005778">
    <property type="term" value="C:peroxisomal membrane"/>
    <property type="evidence" value="ECO:0007669"/>
    <property type="project" value="TreeGrafter"/>
</dbReference>
<keyword evidence="6" id="KW-0175">Coiled coil</keyword>
<protein>
    <recommendedName>
        <fullName evidence="9">Peroxisomal ATPase PEX1</fullName>
    </recommendedName>
    <alternativeName>
        <fullName evidence="8">Peroxin-1</fullName>
    </alternativeName>
</protein>
<feature type="domain" description="AAA+ ATPase" evidence="11">
    <location>
        <begin position="678"/>
        <end position="815"/>
    </location>
</feature>
<evidence type="ECO:0000256" key="5">
    <source>
        <dbReference type="ARBA" id="ARBA00022840"/>
    </source>
</evidence>
<reference evidence="12 13" key="1">
    <citation type="submission" date="2008-07" db="EMBL/GenBank/DDBJ databases">
        <authorList>
            <person name="El-Sayed N."/>
            <person name="Caler E."/>
            <person name="Inman J."/>
            <person name="Amedeo P."/>
            <person name="Hass B."/>
            <person name="Wortman J."/>
        </authorList>
    </citation>
    <scope>NUCLEOTIDE SEQUENCE [LARGE SCALE GENOMIC DNA]</scope>
    <source>
        <strain evidence="13">ATCC 50983 / TXsc</strain>
    </source>
</reference>
<dbReference type="InterPro" id="IPR003959">
    <property type="entry name" value="ATPase_AAA_core"/>
</dbReference>
<evidence type="ECO:0000313" key="12">
    <source>
        <dbReference type="EMBL" id="EER08603.1"/>
    </source>
</evidence>
<dbReference type="SUPFAM" id="SSF52540">
    <property type="entry name" value="P-loop containing nucleoside triphosphate hydrolases"/>
    <property type="match status" value="2"/>
</dbReference>
<dbReference type="InterPro" id="IPR029067">
    <property type="entry name" value="CDC48_domain_2-like_sf"/>
</dbReference>
<dbReference type="InterPro" id="IPR027417">
    <property type="entry name" value="P-loop_NTPase"/>
</dbReference>
<keyword evidence="13" id="KW-1185">Reference proteome</keyword>
<dbReference type="GO" id="GO:0016887">
    <property type="term" value="F:ATP hydrolysis activity"/>
    <property type="evidence" value="ECO:0007669"/>
    <property type="project" value="InterPro"/>
</dbReference>
<dbReference type="GO" id="GO:0005524">
    <property type="term" value="F:ATP binding"/>
    <property type="evidence" value="ECO:0007669"/>
    <property type="project" value="UniProtKB-KW"/>
</dbReference>
<sequence length="951" mass="101837">MPTVKLKVSVRSIATGDYISLHPSDSSSLFNGVPPVNGHFCQVLQSSTPGQYVGWAGHAASVKGAVEVSRPFASALGWTEGQSIELSPVSIESIPENTGPIVIQPCSSDDWEVVELQAEYLESALLSQIAVLFPGLKFPLWPEGGGKPIFMEAVWDEDEQAGGTPKVPFRLLSESDELAIEAKPRKLLLPDIRNEVKRMCRVVCSEEMFPTAIYDKYGVTCVLHSTAGVTTGIARLGDDIVVPSMVDNDLVDPGYVLLHPLVAAHHPEVIAEASAVSAQMLGDPKWWLDEVSEAFCGGERSSCRTVVVDNGIPEIQYCDEEGIPANPVARSTSEYIDVKVTFPEQSVSDVCLVLPQMLSKTAPIGLNGTSLRDGVHVGLSARVDGSIVKSPKPRSPLLSYIPLETAGIMRTYRYRQCFEEPPPSLRKLAAEVSSCIVAGLSGRMPASLPVPGVVVTGCSGSGKSTAARYAVGALCYTVVEVDCAQLASAERFKFAVVKKALLGAFKFACTYDPPSVLLLDDVDVLLGLRQDGKRQGGPSSICQGRSRVLASILWDVLNFHLRPTRSLIILGTAETVDGLEGLCSYIVALPSTLDVKDRLAILGNDRGEGYTLKEVSVLASSGVDLRDRRRAEDKGIGRASFHRLGYLGGASIKHATERLTDAIQLPLKYPALCGAVLIPKGAMLVGPPGCGKTALAMSVAEECGLPVVAVRGPELLSKYIGGSEARVRETFAKARARAPCVLFFDEVDALCPVRGADSTGVTDRVVNQMLTYLDGVEVSDSPVFVVAATSRPDMVDPALSRPGRLDISLLCDIPSGRDDLIDVLEHAVTAFEGLEEVIAKAPSDWAMRLIGLLSGEVGFTGADIRAALATAQLSIDEEDQDGWGALEDAFAKQSASAPHDVLRRYIDQFAAYRRDQSHEADPYHHRHLGPSFDDGLSNGMDRRPGSRVALA</sequence>
<organism evidence="13">
    <name type="scientific">Perkinsus marinus (strain ATCC 50983 / TXsc)</name>
    <dbReference type="NCBI Taxonomy" id="423536"/>
    <lineage>
        <taxon>Eukaryota</taxon>
        <taxon>Sar</taxon>
        <taxon>Alveolata</taxon>
        <taxon>Perkinsozoa</taxon>
        <taxon>Perkinsea</taxon>
        <taxon>Perkinsida</taxon>
        <taxon>Perkinsidae</taxon>
        <taxon>Perkinsus</taxon>
    </lineage>
</organism>
<gene>
    <name evidence="12" type="ORF">Pmar_PMAR017656</name>
</gene>
<evidence type="ECO:0000259" key="11">
    <source>
        <dbReference type="SMART" id="SM00382"/>
    </source>
</evidence>
<keyword evidence="3" id="KW-0547">Nucleotide-binding</keyword>
<evidence type="ECO:0000256" key="10">
    <source>
        <dbReference type="SAM" id="MobiDB-lite"/>
    </source>
</evidence>
<dbReference type="AlphaFoldDB" id="C5L3M4"/>
<dbReference type="SMART" id="SM00382">
    <property type="entry name" value="AAA"/>
    <property type="match status" value="2"/>
</dbReference>